<proteinExistence type="predicted"/>
<dbReference type="EMBL" id="CP047344">
    <property type="protein sequence ID" value="QIF94218.1"/>
    <property type="molecule type" value="Genomic_DNA"/>
</dbReference>
<keyword evidence="4" id="KW-1185">Reference proteome</keyword>
<evidence type="ECO:0000313" key="3">
    <source>
        <dbReference type="EMBL" id="QIF94218.1"/>
    </source>
</evidence>
<protein>
    <recommendedName>
        <fullName evidence="2">Lysozyme inhibitor LprI-like N-terminal domain-containing protein</fullName>
    </recommendedName>
</protein>
<dbReference type="RefSeq" id="WP_164526361.1">
    <property type="nucleotide sequence ID" value="NZ_CP047344.1"/>
</dbReference>
<sequence>MKLKYIALCFPLLLTACGEKTEPIGCSSELTQVSLIEALKKTALEEVSRQTSRYSDVTNQLKRTTLEEMSFNVSEIMTKSNDPNSTMKSCSAMVSMTLPANNYETLHDYYRMEFNRNLDKTLEDFSLEQNTNTFSARIDYTTQPTDDNKTVFVNISAKNSISNGAAFVSALSIIKPIREQQRILQQQQEQELQKRQEELRQQQELTRQQQLLDQQAEQGSLRQQALEQQEVRRQRQALQETPVLSLSQAKQDFLTADAELNNRWQSLSSEQRKALLLGQRQWIKNKDLICGKVTSEGSDEKLAKIYSCHAETIKNRIPELK</sequence>
<gene>
    <name evidence="3" type="ORF">GTH24_10065</name>
</gene>
<feature type="coiled-coil region" evidence="1">
    <location>
        <begin position="177"/>
        <end position="241"/>
    </location>
</feature>
<evidence type="ECO:0000256" key="1">
    <source>
        <dbReference type="SAM" id="Coils"/>
    </source>
</evidence>
<dbReference type="Proteomes" id="UP000503287">
    <property type="component" value="Chromosome"/>
</dbReference>
<name>A0A6G6SHM3_PROVU</name>
<dbReference type="InterPro" id="IPR009739">
    <property type="entry name" value="LprI-like_N"/>
</dbReference>
<organism evidence="3 4">
    <name type="scientific">Proteus vulgaris</name>
    <dbReference type="NCBI Taxonomy" id="585"/>
    <lineage>
        <taxon>Bacteria</taxon>
        <taxon>Pseudomonadati</taxon>
        <taxon>Pseudomonadota</taxon>
        <taxon>Gammaproteobacteria</taxon>
        <taxon>Enterobacterales</taxon>
        <taxon>Morganellaceae</taxon>
        <taxon>Proteus</taxon>
    </lineage>
</organism>
<accession>A0A6G6SHM3</accession>
<dbReference type="PROSITE" id="PS51257">
    <property type="entry name" value="PROKAR_LIPOPROTEIN"/>
    <property type="match status" value="1"/>
</dbReference>
<evidence type="ECO:0000313" key="4">
    <source>
        <dbReference type="Proteomes" id="UP000503287"/>
    </source>
</evidence>
<reference evidence="3 4" key="1">
    <citation type="submission" date="2020-01" db="EMBL/GenBank/DDBJ databases">
        <title>The genomic epidemiology of tigecycline resistance gene tet(X) variants in a swine farm in China.</title>
        <authorList>
            <person name="Peng K."/>
            <person name="Li R."/>
        </authorList>
    </citation>
    <scope>NUCLEOTIDE SEQUENCE [LARGE SCALE GENOMIC DNA]</scope>
    <source>
        <strain evidence="3 4">ZN3</strain>
    </source>
</reference>
<feature type="domain" description="Lysozyme inhibitor LprI-like N-terminal" evidence="2">
    <location>
        <begin position="248"/>
        <end position="320"/>
    </location>
</feature>
<evidence type="ECO:0000259" key="2">
    <source>
        <dbReference type="Pfam" id="PF07007"/>
    </source>
</evidence>
<dbReference type="AlphaFoldDB" id="A0A6G6SHM3"/>
<dbReference type="Pfam" id="PF07007">
    <property type="entry name" value="LprI"/>
    <property type="match status" value="1"/>
</dbReference>
<keyword evidence="1" id="KW-0175">Coiled coil</keyword>